<name>M0H977_HALGM</name>
<dbReference type="InterPro" id="IPR044528">
    <property type="entry name" value="POD-like_MBL-fold"/>
</dbReference>
<dbReference type="Pfam" id="PF00753">
    <property type="entry name" value="Lactamase_B"/>
    <property type="match status" value="1"/>
</dbReference>
<dbReference type="PANTHER" id="PTHR43084:SF1">
    <property type="entry name" value="PERSULFIDE DIOXYGENASE ETHE1, MITOCHONDRIAL"/>
    <property type="match status" value="1"/>
</dbReference>
<keyword evidence="5" id="KW-1185">Reference proteome</keyword>
<dbReference type="Proteomes" id="UP000011571">
    <property type="component" value="Unassembled WGS sequence"/>
</dbReference>
<feature type="domain" description="Rhodanese" evidence="3">
    <location>
        <begin position="63"/>
        <end position="159"/>
    </location>
</feature>
<dbReference type="CDD" id="cd07724">
    <property type="entry name" value="POD-like_MBL-fold"/>
    <property type="match status" value="1"/>
</dbReference>
<keyword evidence="1" id="KW-0479">Metal-binding</keyword>
<proteinExistence type="predicted"/>
<sequence>MSGGAVVRFDAVTTPPTRVDSTPREITDSRPPQTVLCVVPIANHMSKLLHQLTVGELADRVDAGESFTVVDTRPPESFESWHIEGSVNVPFHPVDGLGGDWDWERVDDLAEEGPVVAICGKGLSSTSFGFELASRGYDDVEVVKGGMEDWSKLYEVVELDTGDDDLFVAQVQRRAKGCLGYVVGSRSAREAVVVDATRQVHEFELVAADAGMTVSGVLDTHVHADHVSGGRALADRLGVPYYLGSEAADRDVAYEFTALDDGETLSVGDYGIEAIHAPGHTSDMTNYLVDGRFLLTGDTLFVESVGRTELQFGDADAATGAELLYETLHDTLLSLPDETRVLPGHVSVGADGRYGVAAPGELVSATLGDLRGELDLLSMDEQAFVDRVAGDTPEKPANYERVIAINTGRASVGDEEEATELELGPNNCAA</sequence>
<dbReference type="GO" id="GO:0070813">
    <property type="term" value="P:hydrogen sulfide metabolic process"/>
    <property type="evidence" value="ECO:0007669"/>
    <property type="project" value="TreeGrafter"/>
</dbReference>
<dbReference type="Pfam" id="PF00581">
    <property type="entry name" value="Rhodanese"/>
    <property type="match status" value="1"/>
</dbReference>
<dbReference type="SMART" id="SM00849">
    <property type="entry name" value="Lactamase_B"/>
    <property type="match status" value="1"/>
</dbReference>
<comment type="caution">
    <text evidence="4">The sequence shown here is derived from an EMBL/GenBank/DDBJ whole genome shotgun (WGS) entry which is preliminary data.</text>
</comment>
<evidence type="ECO:0000256" key="1">
    <source>
        <dbReference type="ARBA" id="ARBA00022723"/>
    </source>
</evidence>
<dbReference type="SUPFAM" id="SSF56281">
    <property type="entry name" value="Metallo-hydrolase/oxidoreductase"/>
    <property type="match status" value="1"/>
</dbReference>
<dbReference type="InterPro" id="IPR036873">
    <property type="entry name" value="Rhodanese-like_dom_sf"/>
</dbReference>
<dbReference type="CDD" id="cd00158">
    <property type="entry name" value="RHOD"/>
    <property type="match status" value="1"/>
</dbReference>
<dbReference type="GO" id="GO:0046872">
    <property type="term" value="F:metal ion binding"/>
    <property type="evidence" value="ECO:0007669"/>
    <property type="project" value="UniProtKB-KW"/>
</dbReference>
<dbReference type="PANTHER" id="PTHR43084">
    <property type="entry name" value="PERSULFIDE DIOXYGENASE ETHE1"/>
    <property type="match status" value="1"/>
</dbReference>
<dbReference type="Gene3D" id="3.60.15.10">
    <property type="entry name" value="Ribonuclease Z/Hydroxyacylglutathione hydrolase-like"/>
    <property type="match status" value="1"/>
</dbReference>
<dbReference type="InterPro" id="IPR036866">
    <property type="entry name" value="RibonucZ/Hydroxyglut_hydro"/>
</dbReference>
<dbReference type="SMART" id="SM00450">
    <property type="entry name" value="RHOD"/>
    <property type="match status" value="1"/>
</dbReference>
<dbReference type="GO" id="GO:0006749">
    <property type="term" value="P:glutathione metabolic process"/>
    <property type="evidence" value="ECO:0007669"/>
    <property type="project" value="InterPro"/>
</dbReference>
<dbReference type="InterPro" id="IPR051682">
    <property type="entry name" value="Mito_Persulfide_Diox"/>
</dbReference>
<gene>
    <name evidence="4" type="ORF">C454_08606</name>
</gene>
<dbReference type="AlphaFoldDB" id="M0H977"/>
<evidence type="ECO:0000259" key="3">
    <source>
        <dbReference type="PROSITE" id="PS50206"/>
    </source>
</evidence>
<organism evidence="4 5">
    <name type="scientific">Haloferax gibbonsii (strain ATCC 33959 / DSM 4427 / JCM 8863 / NBRC 102184 / NCIMB 2188 / Ma 2.38)</name>
    <dbReference type="NCBI Taxonomy" id="1227459"/>
    <lineage>
        <taxon>Archaea</taxon>
        <taxon>Methanobacteriati</taxon>
        <taxon>Methanobacteriota</taxon>
        <taxon>Stenosarchaea group</taxon>
        <taxon>Halobacteria</taxon>
        <taxon>Halobacteriales</taxon>
        <taxon>Haloferacaceae</taxon>
        <taxon>Haloferax</taxon>
    </lineage>
</organism>
<dbReference type="EMBL" id="AOLJ01000014">
    <property type="protein sequence ID" value="ELZ81091.1"/>
    <property type="molecule type" value="Genomic_DNA"/>
</dbReference>
<evidence type="ECO:0000256" key="2">
    <source>
        <dbReference type="SAM" id="MobiDB-lite"/>
    </source>
</evidence>
<dbReference type="GO" id="GO:0050313">
    <property type="term" value="F:sulfur dioxygenase activity"/>
    <property type="evidence" value="ECO:0007669"/>
    <property type="project" value="InterPro"/>
</dbReference>
<dbReference type="PROSITE" id="PS50206">
    <property type="entry name" value="RHODANESE_3"/>
    <property type="match status" value="1"/>
</dbReference>
<feature type="region of interest" description="Disordered" evidence="2">
    <location>
        <begin position="1"/>
        <end position="28"/>
    </location>
</feature>
<evidence type="ECO:0000313" key="4">
    <source>
        <dbReference type="EMBL" id="ELZ81091.1"/>
    </source>
</evidence>
<dbReference type="PATRIC" id="fig|1227459.3.peg.1676"/>
<accession>M0H977</accession>
<dbReference type="InterPro" id="IPR001763">
    <property type="entry name" value="Rhodanese-like_dom"/>
</dbReference>
<protein>
    <submittedName>
        <fullName evidence="4">Rhodanese/metallo-hydrolase domain-containing protein</fullName>
    </submittedName>
</protein>
<dbReference type="GO" id="GO:0016787">
    <property type="term" value="F:hydrolase activity"/>
    <property type="evidence" value="ECO:0007669"/>
    <property type="project" value="UniProtKB-KW"/>
</dbReference>
<reference evidence="4 5" key="1">
    <citation type="journal article" date="2014" name="PLoS Genet.">
        <title>Phylogenetically driven sequencing of extremely halophilic archaea reveals strategies for static and dynamic osmo-response.</title>
        <authorList>
            <person name="Becker E.A."/>
            <person name="Seitzer P.M."/>
            <person name="Tritt A."/>
            <person name="Larsen D."/>
            <person name="Krusor M."/>
            <person name="Yao A.I."/>
            <person name="Wu D."/>
            <person name="Madern D."/>
            <person name="Eisen J.A."/>
            <person name="Darling A.E."/>
            <person name="Facciotti M.T."/>
        </authorList>
    </citation>
    <scope>NUCLEOTIDE SEQUENCE [LARGE SCALE GENOMIC DNA]</scope>
    <source>
        <strain evidence="5">ATCC 33959 / DSM 4427 / JCM 8863 / NBRC 102184 / NCIMB 2188 / Ma 2.38</strain>
    </source>
</reference>
<dbReference type="Gene3D" id="3.40.250.10">
    <property type="entry name" value="Rhodanese-like domain"/>
    <property type="match status" value="1"/>
</dbReference>
<dbReference type="SUPFAM" id="SSF52821">
    <property type="entry name" value="Rhodanese/Cell cycle control phosphatase"/>
    <property type="match status" value="1"/>
</dbReference>
<dbReference type="InterPro" id="IPR001279">
    <property type="entry name" value="Metallo-B-lactamas"/>
</dbReference>
<evidence type="ECO:0000313" key="5">
    <source>
        <dbReference type="Proteomes" id="UP000011571"/>
    </source>
</evidence>